<evidence type="ECO:0000313" key="3">
    <source>
        <dbReference type="Proteomes" id="UP000575469"/>
    </source>
</evidence>
<dbReference type="EMBL" id="JABBZM010000003">
    <property type="protein sequence ID" value="NMV37212.1"/>
    <property type="molecule type" value="Genomic_DNA"/>
</dbReference>
<feature type="transmembrane region" description="Helical" evidence="1">
    <location>
        <begin position="56"/>
        <end position="74"/>
    </location>
</feature>
<feature type="transmembrane region" description="Helical" evidence="1">
    <location>
        <begin position="7"/>
        <end position="30"/>
    </location>
</feature>
<sequence length="77" mass="8313">MADLSNFLLATVIIAAFVLMFCGCIAIIFVSPGRSAASSTNRINPVTPTQKRNARWFYVIAFAASLLAVLGEIARHL</sequence>
<comment type="caution">
    <text evidence="2">The sequence shown here is derived from an EMBL/GenBank/DDBJ whole genome shotgun (WGS) entry which is preliminary data.</text>
</comment>
<dbReference type="Proteomes" id="UP000575469">
    <property type="component" value="Unassembled WGS sequence"/>
</dbReference>
<organism evidence="2 3">
    <name type="scientific">Ralstonia insidiosa</name>
    <dbReference type="NCBI Taxonomy" id="190721"/>
    <lineage>
        <taxon>Bacteria</taxon>
        <taxon>Pseudomonadati</taxon>
        <taxon>Pseudomonadota</taxon>
        <taxon>Betaproteobacteria</taxon>
        <taxon>Burkholderiales</taxon>
        <taxon>Burkholderiaceae</taxon>
        <taxon>Ralstonia</taxon>
    </lineage>
</organism>
<protein>
    <recommendedName>
        <fullName evidence="4">Transmembrane protein</fullName>
    </recommendedName>
</protein>
<keyword evidence="1" id="KW-0812">Transmembrane</keyword>
<accession>A0A848NQ14</accession>
<evidence type="ECO:0000256" key="1">
    <source>
        <dbReference type="SAM" id="Phobius"/>
    </source>
</evidence>
<gene>
    <name evidence="2" type="ORF">HGR00_04760</name>
</gene>
<dbReference type="RefSeq" id="WP_169339399.1">
    <property type="nucleotide sequence ID" value="NZ_JABBZM010000003.1"/>
</dbReference>
<name>A0A848NQ14_9RALS</name>
<keyword evidence="1" id="KW-0472">Membrane</keyword>
<reference evidence="2 3" key="1">
    <citation type="submission" date="2020-04" db="EMBL/GenBank/DDBJ databases">
        <title>Ralstonia insidiosa genome sequencing and assembly.</title>
        <authorList>
            <person name="Martins R.C.R."/>
            <person name="Perdigao-Neto L.V."/>
            <person name="Levin A.S.S."/>
            <person name="Costa S.F."/>
        </authorList>
    </citation>
    <scope>NUCLEOTIDE SEQUENCE [LARGE SCALE GENOMIC DNA]</scope>
    <source>
        <strain evidence="2 3">5047</strain>
    </source>
</reference>
<dbReference type="AlphaFoldDB" id="A0A848NQ14"/>
<proteinExistence type="predicted"/>
<evidence type="ECO:0000313" key="2">
    <source>
        <dbReference type="EMBL" id="NMV37212.1"/>
    </source>
</evidence>
<keyword evidence="1" id="KW-1133">Transmembrane helix</keyword>
<evidence type="ECO:0008006" key="4">
    <source>
        <dbReference type="Google" id="ProtNLM"/>
    </source>
</evidence>